<name>A0A368GBX3_ANCCA</name>
<dbReference type="PROSITE" id="PS00615">
    <property type="entry name" value="C_TYPE_LECTIN_1"/>
    <property type="match status" value="1"/>
</dbReference>
<dbReference type="PROSITE" id="PS01186">
    <property type="entry name" value="EGF_2"/>
    <property type="match status" value="1"/>
</dbReference>
<dbReference type="Gene3D" id="3.10.100.10">
    <property type="entry name" value="Mannose-Binding Protein A, subunit A"/>
    <property type="match status" value="3"/>
</dbReference>
<protein>
    <submittedName>
        <fullName evidence="8">Lectin C-type domain protein</fullName>
    </submittedName>
</protein>
<comment type="subcellular location">
    <subcellularLocation>
        <location evidence="1">Secreted</location>
    </subcellularLocation>
</comment>
<dbReference type="InterPro" id="IPR018378">
    <property type="entry name" value="C-type_lectin_CS"/>
</dbReference>
<gene>
    <name evidence="8" type="ORF">ANCCAN_12167</name>
</gene>
<dbReference type="PANTHER" id="PTHR22799:SF1">
    <property type="entry name" value="C-TYPE LECTIN DOMAIN FAMILY 11 MEMBER A"/>
    <property type="match status" value="1"/>
</dbReference>
<dbReference type="PROSITE" id="PS00022">
    <property type="entry name" value="EGF_1"/>
    <property type="match status" value="1"/>
</dbReference>
<sequence>MKHLVVIRADSVTAQIPFSELSVGKKCDDGEVYHMEHCYSFNEQPMKWVDAAKYCEDNDKVLALTETDDDQTFYAGYIQGMLSATKAWKPGVTGVWTSVRSLPNGSEPAWVAFPGSYVVGRQYWQPGEPNIYPSYDDVCVSLQQETMYRNWMSQSCDALNYVVCKRKAVDQAASQKRLAQCICAEGYGGLKCERRTGDELAQNISCATVPFEFACRNGGTIHVEYASYGAVEGYACSRNMLSVKQTCSNPNSLKTITNKCEGLTYCSIPKLTDVFPETPCPVLDELYLHYRFTCSEERQSVCASGAFYMSGRCFTINTKRKRLSQSAAQQACRKEGGYLASNIDSSMDSELSRQVVRQGKDGDAFWIDLKINKRQSVCASGAFYMSGRCFTINTKRKRLSQSAAQQACRKEGGYLASNIDSSMDSELSRQVVRQGKDGDAFWIDLKINSEGFPVWDDGSSLVYRH</sequence>
<dbReference type="GO" id="GO:0008083">
    <property type="term" value="F:growth factor activity"/>
    <property type="evidence" value="ECO:0007669"/>
    <property type="project" value="TreeGrafter"/>
</dbReference>
<dbReference type="SUPFAM" id="SSF56436">
    <property type="entry name" value="C-type lectin-like"/>
    <property type="match status" value="3"/>
</dbReference>
<evidence type="ECO:0000256" key="5">
    <source>
        <dbReference type="ARBA" id="ARBA00023157"/>
    </source>
</evidence>
<evidence type="ECO:0000256" key="1">
    <source>
        <dbReference type="ARBA" id="ARBA00004613"/>
    </source>
</evidence>
<proteinExistence type="predicted"/>
<dbReference type="CDD" id="cd00037">
    <property type="entry name" value="CLECT"/>
    <property type="match status" value="3"/>
</dbReference>
<dbReference type="PROSITE" id="PS50228">
    <property type="entry name" value="SUEL_LECTIN"/>
    <property type="match status" value="1"/>
</dbReference>
<evidence type="ECO:0000259" key="7">
    <source>
        <dbReference type="PROSITE" id="PS50228"/>
    </source>
</evidence>
<feature type="domain" description="SUEL-type lectin" evidence="7">
    <location>
        <begin position="205"/>
        <end position="281"/>
    </location>
</feature>
<keyword evidence="3" id="KW-0732">Signal</keyword>
<comment type="caution">
    <text evidence="8">The sequence shown here is derived from an EMBL/GenBank/DDBJ whole genome shotgun (WGS) entry which is preliminary data.</text>
</comment>
<dbReference type="InterPro" id="IPR051663">
    <property type="entry name" value="CLec_Tetranectin-domain"/>
</dbReference>
<evidence type="ECO:0000256" key="4">
    <source>
        <dbReference type="ARBA" id="ARBA00022734"/>
    </source>
</evidence>
<dbReference type="CDD" id="cd22840">
    <property type="entry name" value="Gal_Rha_Lectin_LAT2"/>
    <property type="match status" value="1"/>
</dbReference>
<dbReference type="Pfam" id="PF02140">
    <property type="entry name" value="SUEL_Lectin"/>
    <property type="match status" value="1"/>
</dbReference>
<dbReference type="GO" id="GO:0030246">
    <property type="term" value="F:carbohydrate binding"/>
    <property type="evidence" value="ECO:0007669"/>
    <property type="project" value="UniProtKB-KW"/>
</dbReference>
<organism evidence="8 9">
    <name type="scientific">Ancylostoma caninum</name>
    <name type="common">Dog hookworm</name>
    <dbReference type="NCBI Taxonomy" id="29170"/>
    <lineage>
        <taxon>Eukaryota</taxon>
        <taxon>Metazoa</taxon>
        <taxon>Ecdysozoa</taxon>
        <taxon>Nematoda</taxon>
        <taxon>Chromadorea</taxon>
        <taxon>Rhabditida</taxon>
        <taxon>Rhabditina</taxon>
        <taxon>Rhabditomorpha</taxon>
        <taxon>Strongyloidea</taxon>
        <taxon>Ancylostomatidae</taxon>
        <taxon>Ancylostomatinae</taxon>
        <taxon>Ancylostoma</taxon>
    </lineage>
</organism>
<feature type="domain" description="C-type lectin" evidence="6">
    <location>
        <begin position="34"/>
        <end position="165"/>
    </location>
</feature>
<dbReference type="AlphaFoldDB" id="A0A368GBX3"/>
<keyword evidence="9" id="KW-1185">Reference proteome</keyword>
<dbReference type="Pfam" id="PF00059">
    <property type="entry name" value="Lectin_C"/>
    <property type="match status" value="2"/>
</dbReference>
<dbReference type="PROSITE" id="PS50041">
    <property type="entry name" value="C_TYPE_LECTIN_2"/>
    <property type="match status" value="1"/>
</dbReference>
<evidence type="ECO:0000259" key="6">
    <source>
        <dbReference type="PROSITE" id="PS50041"/>
    </source>
</evidence>
<dbReference type="InterPro" id="IPR000922">
    <property type="entry name" value="Lectin_gal-bd_dom"/>
</dbReference>
<dbReference type="InterPro" id="IPR016186">
    <property type="entry name" value="C-type_lectin-like/link_sf"/>
</dbReference>
<dbReference type="PANTHER" id="PTHR22799">
    <property type="entry name" value="TETRANECTIN-RELATED"/>
    <property type="match status" value="1"/>
</dbReference>
<dbReference type="InterPro" id="IPR000742">
    <property type="entry name" value="EGF"/>
</dbReference>
<dbReference type="EMBL" id="JOJR01000218">
    <property type="protein sequence ID" value="RCN41894.1"/>
    <property type="molecule type" value="Genomic_DNA"/>
</dbReference>
<keyword evidence="5" id="KW-1015">Disulfide bond</keyword>
<dbReference type="InterPro" id="IPR043159">
    <property type="entry name" value="Lectin_gal-bd_sf"/>
</dbReference>
<evidence type="ECO:0000313" key="8">
    <source>
        <dbReference type="EMBL" id="RCN41894.1"/>
    </source>
</evidence>
<evidence type="ECO:0000313" key="9">
    <source>
        <dbReference type="Proteomes" id="UP000252519"/>
    </source>
</evidence>
<keyword evidence="4" id="KW-0430">Lectin</keyword>
<dbReference type="InterPro" id="IPR001304">
    <property type="entry name" value="C-type_lectin-like"/>
</dbReference>
<accession>A0A368GBX3</accession>
<evidence type="ECO:0000256" key="3">
    <source>
        <dbReference type="ARBA" id="ARBA00022729"/>
    </source>
</evidence>
<evidence type="ECO:0000256" key="2">
    <source>
        <dbReference type="ARBA" id="ARBA00022525"/>
    </source>
</evidence>
<keyword evidence="2" id="KW-0964">Secreted</keyword>
<reference evidence="8 9" key="1">
    <citation type="submission" date="2014-10" db="EMBL/GenBank/DDBJ databases">
        <title>Draft genome of the hookworm Ancylostoma caninum.</title>
        <authorList>
            <person name="Mitreva M."/>
        </authorList>
    </citation>
    <scope>NUCLEOTIDE SEQUENCE [LARGE SCALE GENOMIC DNA]</scope>
    <source>
        <strain evidence="8 9">Baltimore</strain>
    </source>
</reference>
<dbReference type="InterPro" id="IPR016187">
    <property type="entry name" value="CTDL_fold"/>
</dbReference>
<dbReference type="Gene3D" id="2.60.120.740">
    <property type="match status" value="1"/>
</dbReference>
<dbReference type="OrthoDB" id="5797898at2759"/>
<dbReference type="SMART" id="SM00034">
    <property type="entry name" value="CLECT"/>
    <property type="match status" value="2"/>
</dbReference>
<dbReference type="GO" id="GO:0005615">
    <property type="term" value="C:extracellular space"/>
    <property type="evidence" value="ECO:0007669"/>
    <property type="project" value="TreeGrafter"/>
</dbReference>
<dbReference type="STRING" id="29170.A0A368GBX3"/>
<dbReference type="Proteomes" id="UP000252519">
    <property type="component" value="Unassembled WGS sequence"/>
</dbReference>